<dbReference type="GO" id="GO:0002098">
    <property type="term" value="P:tRNA wobble uridine modification"/>
    <property type="evidence" value="ECO:0007669"/>
    <property type="project" value="InterPro"/>
</dbReference>
<dbReference type="GO" id="GO:0033588">
    <property type="term" value="C:elongator holoenzyme complex"/>
    <property type="evidence" value="ECO:0007669"/>
    <property type="project" value="InterPro"/>
</dbReference>
<comment type="caution">
    <text evidence="9">The sequence shown here is derived from an EMBL/GenBank/DDBJ whole genome shotgun (WGS) entry which is preliminary data.</text>
</comment>
<evidence type="ECO:0000256" key="4">
    <source>
        <dbReference type="ARBA" id="ARBA00009567"/>
    </source>
</evidence>
<comment type="pathway">
    <text evidence="3">tRNA modification; 5-methoxycarbonylmethyl-2-thiouridine-tRNA biosynthesis.</text>
</comment>
<evidence type="ECO:0000256" key="2">
    <source>
        <dbReference type="ARBA" id="ARBA00004496"/>
    </source>
</evidence>
<evidence type="ECO:0000256" key="5">
    <source>
        <dbReference type="ARBA" id="ARBA00020264"/>
    </source>
</evidence>
<reference evidence="9" key="1">
    <citation type="journal article" date="2021" name="Nat. Commun.">
        <title>Genetic determinants of endophytism in the Arabidopsis root mycobiome.</title>
        <authorList>
            <person name="Mesny F."/>
            <person name="Miyauchi S."/>
            <person name="Thiergart T."/>
            <person name="Pickel B."/>
            <person name="Atanasova L."/>
            <person name="Karlsson M."/>
            <person name="Huettel B."/>
            <person name="Barry K.W."/>
            <person name="Haridas S."/>
            <person name="Chen C."/>
            <person name="Bauer D."/>
            <person name="Andreopoulos W."/>
            <person name="Pangilinan J."/>
            <person name="LaButti K."/>
            <person name="Riley R."/>
            <person name="Lipzen A."/>
            <person name="Clum A."/>
            <person name="Drula E."/>
            <person name="Henrissat B."/>
            <person name="Kohler A."/>
            <person name="Grigoriev I.V."/>
            <person name="Martin F.M."/>
            <person name="Hacquard S."/>
        </authorList>
    </citation>
    <scope>NUCLEOTIDE SEQUENCE</scope>
    <source>
        <strain evidence="9">MPI-CAGE-CH-0243</strain>
    </source>
</reference>
<dbReference type="EMBL" id="JAGMWT010000007">
    <property type="protein sequence ID" value="KAH7125613.1"/>
    <property type="molecule type" value="Genomic_DNA"/>
</dbReference>
<dbReference type="OrthoDB" id="166907at2759"/>
<dbReference type="GO" id="GO:0005634">
    <property type="term" value="C:nucleus"/>
    <property type="evidence" value="ECO:0007669"/>
    <property type="project" value="UniProtKB-SubCell"/>
</dbReference>
<dbReference type="GO" id="GO:0000049">
    <property type="term" value="F:tRNA binding"/>
    <property type="evidence" value="ECO:0007669"/>
    <property type="project" value="TreeGrafter"/>
</dbReference>
<dbReference type="PANTHER" id="PTHR15641">
    <property type="entry name" value="ELONGATOR COMPLEX PROTEIN 5"/>
    <property type="match status" value="1"/>
</dbReference>
<gene>
    <name evidence="9" type="ORF">B0J11DRAFT_310548</name>
</gene>
<sequence length="339" mass="37929">MPGSTTLVQWQRHMIHLMTRVLCIRNAASPFTLIIDDLNQRAGPLINEFIRRARSRNINVILLSFEAKKADPCINHIPVWDCHHEQILANTEAAMKPHTENLVIVDSLHDLLNDKKIDMSALFNLVAMKYKSTLIGVWHQDLIPNHDPNDAYAPQPIELVRYMATAIITCKSFAHELASKAAKERSLLEPTHGLLQSAEGVVQSLGANDYRGIVLEAEFRRQSGREESGTYFLRPALIDDYQVPAPGATFGVLKQEFITLLDLVPAYASKEIMAKANTDTDELQSTFNLGLTDKQKEARDGVVLPYFDAQKTLGDAGDGGRILYDMGAEDDFDEEEDEI</sequence>
<comment type="subcellular location">
    <subcellularLocation>
        <location evidence="2">Cytoplasm</location>
    </subcellularLocation>
    <subcellularLocation>
        <location evidence="1">Nucleus</location>
    </subcellularLocation>
</comment>
<keyword evidence="8" id="KW-0539">Nucleus</keyword>
<evidence type="ECO:0000256" key="6">
    <source>
        <dbReference type="ARBA" id="ARBA00022490"/>
    </source>
</evidence>
<comment type="similarity">
    <text evidence="4">Belongs to the ELP5 family.</text>
</comment>
<keyword evidence="10" id="KW-1185">Reference proteome</keyword>
<protein>
    <recommendedName>
        <fullName evidence="5">Elongator complex protein 5</fullName>
    </recommendedName>
</protein>
<name>A0A9P9IKI1_9PLEO</name>
<evidence type="ECO:0000313" key="10">
    <source>
        <dbReference type="Proteomes" id="UP000700596"/>
    </source>
</evidence>
<dbReference type="Gene3D" id="3.40.50.300">
    <property type="entry name" value="P-loop containing nucleotide triphosphate hydrolases"/>
    <property type="match status" value="1"/>
</dbReference>
<proteinExistence type="inferred from homology"/>
<dbReference type="AlphaFoldDB" id="A0A9P9IKI1"/>
<dbReference type="Pfam" id="PF10483">
    <property type="entry name" value="Elong_Iki1"/>
    <property type="match status" value="1"/>
</dbReference>
<dbReference type="Proteomes" id="UP000700596">
    <property type="component" value="Unassembled WGS sequence"/>
</dbReference>
<dbReference type="PANTHER" id="PTHR15641:SF1">
    <property type="entry name" value="ELONGATOR COMPLEX PROTEIN 5"/>
    <property type="match status" value="1"/>
</dbReference>
<evidence type="ECO:0000256" key="3">
    <source>
        <dbReference type="ARBA" id="ARBA00005043"/>
    </source>
</evidence>
<dbReference type="GO" id="GO:0005829">
    <property type="term" value="C:cytosol"/>
    <property type="evidence" value="ECO:0007669"/>
    <property type="project" value="TreeGrafter"/>
</dbReference>
<evidence type="ECO:0000313" key="9">
    <source>
        <dbReference type="EMBL" id="KAH7125613.1"/>
    </source>
</evidence>
<accession>A0A9P9IKI1</accession>
<dbReference type="InterPro" id="IPR019519">
    <property type="entry name" value="Elp5"/>
</dbReference>
<dbReference type="CDD" id="cd19496">
    <property type="entry name" value="Elp5"/>
    <property type="match status" value="1"/>
</dbReference>
<evidence type="ECO:0000256" key="7">
    <source>
        <dbReference type="ARBA" id="ARBA00022694"/>
    </source>
</evidence>
<keyword evidence="7" id="KW-0819">tRNA processing</keyword>
<evidence type="ECO:0000256" key="1">
    <source>
        <dbReference type="ARBA" id="ARBA00004123"/>
    </source>
</evidence>
<dbReference type="InterPro" id="IPR027417">
    <property type="entry name" value="P-loop_NTPase"/>
</dbReference>
<organism evidence="9 10">
    <name type="scientific">Dendryphion nanum</name>
    <dbReference type="NCBI Taxonomy" id="256645"/>
    <lineage>
        <taxon>Eukaryota</taxon>
        <taxon>Fungi</taxon>
        <taxon>Dikarya</taxon>
        <taxon>Ascomycota</taxon>
        <taxon>Pezizomycotina</taxon>
        <taxon>Dothideomycetes</taxon>
        <taxon>Pleosporomycetidae</taxon>
        <taxon>Pleosporales</taxon>
        <taxon>Torulaceae</taxon>
        <taxon>Dendryphion</taxon>
    </lineage>
</organism>
<keyword evidence="6" id="KW-0963">Cytoplasm</keyword>
<evidence type="ECO:0000256" key="8">
    <source>
        <dbReference type="ARBA" id="ARBA00023242"/>
    </source>
</evidence>